<dbReference type="InterPro" id="IPR013221">
    <property type="entry name" value="Mur_ligase_cen"/>
</dbReference>
<evidence type="ECO:0000259" key="11">
    <source>
        <dbReference type="Pfam" id="PF02875"/>
    </source>
</evidence>
<dbReference type="EC" id="6.3.2.45" evidence="9"/>
<dbReference type="GO" id="GO:0106418">
    <property type="term" value="F:UDP-N-acetylmuramate-L-alanyl-gamma-D-glutamyl-meso-2,6-diaminoheptanedioate ligase activity"/>
    <property type="evidence" value="ECO:0007669"/>
    <property type="project" value="UniProtKB-EC"/>
</dbReference>
<evidence type="ECO:0000259" key="10">
    <source>
        <dbReference type="Pfam" id="PF01225"/>
    </source>
</evidence>
<dbReference type="Proteomes" id="UP001181355">
    <property type="component" value="Chromosome"/>
</dbReference>
<proteinExistence type="inferred from homology"/>
<dbReference type="InterPro" id="IPR005757">
    <property type="entry name" value="Mpl"/>
</dbReference>
<evidence type="ECO:0000259" key="12">
    <source>
        <dbReference type="Pfam" id="PF08245"/>
    </source>
</evidence>
<keyword evidence="8 9" id="KW-0961">Cell wall biogenesis/degradation</keyword>
<keyword evidence="6 9" id="KW-0573">Peptidoglycan synthesis</keyword>
<keyword evidence="5 9" id="KW-0133">Cell shape</keyword>
<dbReference type="Gene3D" id="3.40.50.720">
    <property type="entry name" value="NAD(P)-binding Rossmann-like Domain"/>
    <property type="match status" value="1"/>
</dbReference>
<feature type="domain" description="Mur ligase central" evidence="12">
    <location>
        <begin position="108"/>
        <end position="296"/>
    </location>
</feature>
<keyword evidence="14" id="KW-1185">Reference proteome</keyword>
<dbReference type="EMBL" id="CP133720">
    <property type="protein sequence ID" value="WMW82544.1"/>
    <property type="molecule type" value="Genomic_DNA"/>
</dbReference>
<sequence>MHIHILGICGTFMGGLAALAKQAGHTVTGCDANVYPPMSTQLEQQGIRLIEGFGEEQLDLQPDLFVIGNVVSRGNPLMEAILNRGLPYVSGPQWMGEHILRNKWVLAVAGTHGKTTTSSMLAWILEYAGYAPGFLIGGVPLNFGISARLHGDKASDFFVIEADEYDTAFFDKRSKFVHYHAKTAVLNNLEYDHADIFPDLAAIETQFHHLVRTVPGIGRLVVNADEASLQRVVKRGCWSEKESFSAASASEAEWQMRVTEGDHFEVLYRGEVQGHLQWNINGAHNRMNALAAIAAARHVGVQAATAIEALSKFVNVKRRMEVRGEVNGVRVIDDFAHHPTAIQTTLDGLRRSVGTRRILAVLEPRSNTMKMGAVKQALPASLETADLVFAYGALSGKDALGWDLAEAFAPLGDKVKTYHDLVPLVADIVAASQAGDSILVMSNGGFGGVHQKLLDALQGLNANVSATAQVVTNA</sequence>
<dbReference type="InterPro" id="IPR000713">
    <property type="entry name" value="Mur_ligase_N"/>
</dbReference>
<keyword evidence="3 9" id="KW-0547">Nucleotide-binding</keyword>
<comment type="cofactor">
    <cofactor evidence="9">
        <name>Mg(2+)</name>
        <dbReference type="ChEBI" id="CHEBI:18420"/>
    </cofactor>
</comment>
<feature type="domain" description="Mur ligase N-terminal catalytic" evidence="10">
    <location>
        <begin position="2"/>
        <end position="100"/>
    </location>
</feature>
<evidence type="ECO:0000256" key="8">
    <source>
        <dbReference type="ARBA" id="ARBA00023316"/>
    </source>
</evidence>
<evidence type="ECO:0000256" key="6">
    <source>
        <dbReference type="ARBA" id="ARBA00022984"/>
    </source>
</evidence>
<dbReference type="SUPFAM" id="SSF51984">
    <property type="entry name" value="MurCD N-terminal domain"/>
    <property type="match status" value="1"/>
</dbReference>
<evidence type="ECO:0000256" key="3">
    <source>
        <dbReference type="ARBA" id="ARBA00022741"/>
    </source>
</evidence>
<evidence type="ECO:0000313" key="13">
    <source>
        <dbReference type="EMBL" id="WMW82544.1"/>
    </source>
</evidence>
<evidence type="ECO:0000256" key="7">
    <source>
        <dbReference type="ARBA" id="ARBA00023306"/>
    </source>
</evidence>
<gene>
    <name evidence="9 13" type="primary">mpl</name>
    <name evidence="13" type="ORF">RF679_12500</name>
</gene>
<evidence type="ECO:0000256" key="1">
    <source>
        <dbReference type="ARBA" id="ARBA00022598"/>
    </source>
</evidence>
<dbReference type="SUPFAM" id="SSF53244">
    <property type="entry name" value="MurD-like peptide ligases, peptide-binding domain"/>
    <property type="match status" value="1"/>
</dbReference>
<organism evidence="13 14">
    <name type="scientific">Undibacterium cyanobacteriorum</name>
    <dbReference type="NCBI Taxonomy" id="3073561"/>
    <lineage>
        <taxon>Bacteria</taxon>
        <taxon>Pseudomonadati</taxon>
        <taxon>Pseudomonadota</taxon>
        <taxon>Betaproteobacteria</taxon>
        <taxon>Burkholderiales</taxon>
        <taxon>Oxalobacteraceae</taxon>
        <taxon>Undibacterium</taxon>
    </lineage>
</organism>
<evidence type="ECO:0000313" key="14">
    <source>
        <dbReference type="Proteomes" id="UP001181355"/>
    </source>
</evidence>
<evidence type="ECO:0000256" key="2">
    <source>
        <dbReference type="ARBA" id="ARBA00022618"/>
    </source>
</evidence>
<keyword evidence="4 9" id="KW-0067">ATP-binding</keyword>
<evidence type="ECO:0000256" key="5">
    <source>
        <dbReference type="ARBA" id="ARBA00022960"/>
    </source>
</evidence>
<dbReference type="Pfam" id="PF08245">
    <property type="entry name" value="Mur_ligase_M"/>
    <property type="match status" value="1"/>
</dbReference>
<keyword evidence="1 9" id="KW-0436">Ligase</keyword>
<comment type="catalytic activity">
    <reaction evidence="9">
        <text>UDP-N-acetyl-alpha-D-muramate + L-alanyl-gamma-D-glutamyl-meso-2,6-diaminopimelate + ATP = UDP-N-acetyl-alpha-D-muramoyl-L-alanyl-gamma-D-glutamyl-meso-2,6-diaminopimelate + ADP + phosphate + H(+)</text>
        <dbReference type="Rhea" id="RHEA:29563"/>
        <dbReference type="ChEBI" id="CHEBI:15378"/>
        <dbReference type="ChEBI" id="CHEBI:30616"/>
        <dbReference type="ChEBI" id="CHEBI:43474"/>
        <dbReference type="ChEBI" id="CHEBI:61401"/>
        <dbReference type="ChEBI" id="CHEBI:70757"/>
        <dbReference type="ChEBI" id="CHEBI:83905"/>
        <dbReference type="ChEBI" id="CHEBI:456216"/>
        <dbReference type="EC" id="6.3.2.45"/>
    </reaction>
</comment>
<evidence type="ECO:0000256" key="4">
    <source>
        <dbReference type="ARBA" id="ARBA00022840"/>
    </source>
</evidence>
<dbReference type="Pfam" id="PF01225">
    <property type="entry name" value="Mur_ligase"/>
    <property type="match status" value="1"/>
</dbReference>
<dbReference type="PANTHER" id="PTHR43445:SF5">
    <property type="entry name" value="UDP-N-ACETYLMURAMATE--L-ALANYL-GAMMA-D-GLUTAMYL-MESO-2,6-DIAMINOHEPTANDIOATE LIGASE"/>
    <property type="match status" value="1"/>
</dbReference>
<dbReference type="NCBIfam" id="TIGR01081">
    <property type="entry name" value="mpl"/>
    <property type="match status" value="1"/>
</dbReference>
<keyword evidence="7 9" id="KW-0131">Cell cycle</keyword>
<comment type="similarity">
    <text evidence="9">Belongs to the MurCDEF family. Mpl subfamily.</text>
</comment>
<evidence type="ECO:0000256" key="9">
    <source>
        <dbReference type="HAMAP-Rule" id="MF_02020"/>
    </source>
</evidence>
<comment type="function">
    <text evidence="9">Reutilizes the intact tripeptide L-alanyl-gamma-D-glutamyl-meso-diaminopimelate by linking it to UDP-N-acetylmuramate.</text>
</comment>
<keyword evidence="2 9" id="KW-0132">Cell division</keyword>
<dbReference type="InterPro" id="IPR004101">
    <property type="entry name" value="Mur_ligase_C"/>
</dbReference>
<dbReference type="InterPro" id="IPR050061">
    <property type="entry name" value="MurCDEF_pg_biosynth"/>
</dbReference>
<dbReference type="InterPro" id="IPR036615">
    <property type="entry name" value="Mur_ligase_C_dom_sf"/>
</dbReference>
<dbReference type="SUPFAM" id="SSF53623">
    <property type="entry name" value="MurD-like peptide ligases, catalytic domain"/>
    <property type="match status" value="1"/>
</dbReference>
<accession>A0ABY9RMV7</accession>
<dbReference type="HAMAP" id="MF_02020">
    <property type="entry name" value="Mpl"/>
    <property type="match status" value="1"/>
</dbReference>
<keyword evidence="9" id="KW-0460">Magnesium</keyword>
<dbReference type="Gene3D" id="3.90.190.20">
    <property type="entry name" value="Mur ligase, C-terminal domain"/>
    <property type="match status" value="1"/>
</dbReference>
<comment type="pathway">
    <text evidence="9">Cell wall biogenesis; peptidoglycan recycling.</text>
</comment>
<name>A0ABY9RMV7_9BURK</name>
<dbReference type="RefSeq" id="WP_309484015.1">
    <property type="nucleotide sequence ID" value="NZ_CP133720.1"/>
</dbReference>
<dbReference type="InterPro" id="IPR036565">
    <property type="entry name" value="Mur-like_cat_sf"/>
</dbReference>
<dbReference type="Pfam" id="PF02875">
    <property type="entry name" value="Mur_ligase_C"/>
    <property type="match status" value="1"/>
</dbReference>
<dbReference type="Gene3D" id="3.40.1190.10">
    <property type="entry name" value="Mur-like, catalytic domain"/>
    <property type="match status" value="1"/>
</dbReference>
<feature type="binding site" evidence="9">
    <location>
        <begin position="110"/>
        <end position="116"/>
    </location>
    <ligand>
        <name>ATP</name>
        <dbReference type="ChEBI" id="CHEBI:30616"/>
    </ligand>
</feature>
<protein>
    <recommendedName>
        <fullName evidence="9">UDP-N-acetylmuramate--L-alanyl-gamma-D-glutamyl-meso-2,6-diaminoheptandioate ligase</fullName>
        <ecNumber evidence="9">6.3.2.45</ecNumber>
    </recommendedName>
    <alternativeName>
        <fullName evidence="9">Murein peptide ligase</fullName>
    </alternativeName>
    <alternativeName>
        <fullName evidence="9">UDP-N-acetylmuramate:L-alanyl-gamma-D-glutamyl-meso-diaminopimelate ligase</fullName>
    </alternativeName>
</protein>
<reference evidence="13" key="1">
    <citation type="submission" date="2023-09" db="EMBL/GenBank/DDBJ databases">
        <title>Undibacterium sp. 20NA77.5 isolated from freshwater.</title>
        <authorList>
            <person name="Le V."/>
            <person name="Ko S.-R."/>
            <person name="Ahn C.-Y."/>
            <person name="Oh H.-M."/>
        </authorList>
    </citation>
    <scope>NUCLEOTIDE SEQUENCE</scope>
    <source>
        <strain evidence="13">20NA77.5</strain>
    </source>
</reference>
<feature type="domain" description="Mur ligase C-terminal" evidence="11">
    <location>
        <begin position="318"/>
        <end position="444"/>
    </location>
</feature>
<dbReference type="PANTHER" id="PTHR43445">
    <property type="entry name" value="UDP-N-ACETYLMURAMATE--L-ALANINE LIGASE-RELATED"/>
    <property type="match status" value="1"/>
</dbReference>